<dbReference type="InterPro" id="IPR017853">
    <property type="entry name" value="GH"/>
</dbReference>
<feature type="domain" description="SUEL-type lectin" evidence="1">
    <location>
        <begin position="395"/>
        <end position="474"/>
    </location>
</feature>
<accession>A0A6B2L0Y4</accession>
<dbReference type="AlphaFoldDB" id="A0A6B2L0Y4"/>
<dbReference type="Pfam" id="PF02140">
    <property type="entry name" value="SUEL_Lectin"/>
    <property type="match status" value="1"/>
</dbReference>
<evidence type="ECO:0000259" key="1">
    <source>
        <dbReference type="PROSITE" id="PS50228"/>
    </source>
</evidence>
<dbReference type="EMBL" id="GIBP01001598">
    <property type="protein sequence ID" value="NDV30567.1"/>
    <property type="molecule type" value="Transcribed_RNA"/>
</dbReference>
<dbReference type="PANTHER" id="PTHR46780">
    <property type="entry name" value="PROTEIN EVA-1"/>
    <property type="match status" value="1"/>
</dbReference>
<sequence length="561" mass="61234">MDPDVSPVADRIFDLLAQLGADYVRYVPWFPYPKVGVAELDPPSGGAASWDFADIEPQLRRFMRATSGHPVVPNFSTQPTWMFSPSSYSYPANPTSVDWGYPRGTAGQYPNTTQLVADYYGRLLSWLIKGHLIDEFGVVHYNLGETYNITLWEVFNEVESEHSFSPPLYTSMYDAVVKSIRSAVSPHEIDFVGLALATRDVDWIEYFLDPLNHDPSALPINYISFHFYASCSSRTDPSSYEEFFPAADSFFLEAQAIAALRDTKSPHTKLSCDELGVILPNDNDANAPPFPRVYWNAAGALYAYVFGHLVTYGYDILGESQLAGVPAVPEWGIVDAQYPSVSLVNWTNGDGNARFWTLDLLIKHFAAGDNFVKSSVNIPPESVFCADLPVSIGVASLYCADSSAVINDIQFAAYGTPQGECTKYTRGACDAPNATQYIKEQCIGKNSCSVVSYPTFGDPCYGTEKRLVIQATCSGGAGGNGLPGEKEEVYAQGVVDGKTGAKKVLLVNKKSTVSCVNLPGANGAISYTIDQKTEDGPARKDQLSSEQITLDPFAVSVIYLN</sequence>
<reference evidence="2" key="1">
    <citation type="journal article" date="2020" name="J. Eukaryot. Microbiol.">
        <title>De novo Sequencing, Assembly and Annotation of the Transcriptome for the Free-Living Testate Amoeba Arcella intermedia.</title>
        <authorList>
            <person name="Ribeiro G.M."/>
            <person name="Porfirio-Sousa A.L."/>
            <person name="Maurer-Alcala X.X."/>
            <person name="Katz L.A."/>
            <person name="Lahr D.J.G."/>
        </authorList>
    </citation>
    <scope>NUCLEOTIDE SEQUENCE</scope>
</reference>
<dbReference type="InterPro" id="IPR043159">
    <property type="entry name" value="Lectin_gal-bd_sf"/>
</dbReference>
<dbReference type="SUPFAM" id="SSF51445">
    <property type="entry name" value="(Trans)glycosidases"/>
    <property type="match status" value="1"/>
</dbReference>
<evidence type="ECO:0000313" key="2">
    <source>
        <dbReference type="EMBL" id="NDV30567.1"/>
    </source>
</evidence>
<dbReference type="InterPro" id="IPR000922">
    <property type="entry name" value="Lectin_gal-bd_dom"/>
</dbReference>
<dbReference type="CDD" id="cd22842">
    <property type="entry name" value="Gal_Rha_Lectin_BGal"/>
    <property type="match status" value="1"/>
</dbReference>
<dbReference type="GO" id="GO:0030246">
    <property type="term" value="F:carbohydrate binding"/>
    <property type="evidence" value="ECO:0007669"/>
    <property type="project" value="InterPro"/>
</dbReference>
<dbReference type="Gene3D" id="2.60.120.740">
    <property type="match status" value="1"/>
</dbReference>
<organism evidence="2">
    <name type="scientific">Arcella intermedia</name>
    <dbReference type="NCBI Taxonomy" id="1963864"/>
    <lineage>
        <taxon>Eukaryota</taxon>
        <taxon>Amoebozoa</taxon>
        <taxon>Tubulinea</taxon>
        <taxon>Elardia</taxon>
        <taxon>Arcellinida</taxon>
        <taxon>Sphaerothecina</taxon>
        <taxon>Arcellidae</taxon>
        <taxon>Arcella</taxon>
    </lineage>
</organism>
<dbReference type="PROSITE" id="PS50228">
    <property type="entry name" value="SUEL_LECTIN"/>
    <property type="match status" value="1"/>
</dbReference>
<dbReference type="Gene3D" id="3.20.20.80">
    <property type="entry name" value="Glycosidases"/>
    <property type="match status" value="1"/>
</dbReference>
<name>A0A6B2L0Y4_9EUKA</name>
<protein>
    <recommendedName>
        <fullName evidence="1">SUEL-type lectin domain-containing protein</fullName>
    </recommendedName>
</protein>
<proteinExistence type="predicted"/>